<comment type="similarity">
    <text evidence="9">Belongs to the insect chemoreceptor superfamily. Heteromeric odorant receptor channel (TC 1.A.69) family.</text>
</comment>
<evidence type="ECO:0000256" key="3">
    <source>
        <dbReference type="ARBA" id="ARBA00022692"/>
    </source>
</evidence>
<gene>
    <name evidence="11" type="primary">LOC107273643</name>
</gene>
<feature type="transmembrane region" description="Helical" evidence="9">
    <location>
        <begin position="152"/>
        <end position="170"/>
    </location>
</feature>
<evidence type="ECO:0000313" key="10">
    <source>
        <dbReference type="Proteomes" id="UP000694920"/>
    </source>
</evidence>
<keyword evidence="2 9" id="KW-0716">Sensory transduction</keyword>
<sequence length="385" mass="44405">MIIPGATKVLQWNHWLLGFIGLWPFDLNNSKFIFFFAYAMVHTFLQYGDLIEHISDLNHVVANLTETIIINMLIFKMSIYRINTRQLRELIQNIEKDFSTELYNTADEMTIFLKYNSLSRTIVQCFSIMCLISPILFYIHPLLSHLLAYNDSMGNSSIAFVFPIHFRLFFNLTEERTYYIIYACEILLVPTCTCGYNGPICLMITLVLHTCGQISILASQVKSMIHDPKAVHQQLKQIVIKHRRVISLVANLQSAYSAILLPEVSGMTFVICLGSYNVITTSAVTDSSKFLKFLFYILTLTFQLFSLCYIGECLITESTNLYNAFCNYEWYNVSPDHAKLLVMCLLRSQRPLTLTTGKFFTFSLESFRIVMKTSMAYLSVLRKFI</sequence>
<feature type="transmembrane region" description="Helical" evidence="9">
    <location>
        <begin position="293"/>
        <end position="312"/>
    </location>
</feature>
<reference evidence="11" key="1">
    <citation type="submission" date="2025-08" db="UniProtKB">
        <authorList>
            <consortium name="RefSeq"/>
        </authorList>
    </citation>
    <scope>IDENTIFICATION</scope>
</reference>
<dbReference type="Pfam" id="PF02949">
    <property type="entry name" value="7tm_6"/>
    <property type="match status" value="1"/>
</dbReference>
<keyword evidence="6 9" id="KW-0472">Membrane</keyword>
<keyword evidence="3 9" id="KW-0812">Transmembrane</keyword>
<evidence type="ECO:0000256" key="2">
    <source>
        <dbReference type="ARBA" id="ARBA00022606"/>
    </source>
</evidence>
<dbReference type="Proteomes" id="UP000694920">
    <property type="component" value="Unplaced"/>
</dbReference>
<evidence type="ECO:0000256" key="5">
    <source>
        <dbReference type="ARBA" id="ARBA00022989"/>
    </source>
</evidence>
<dbReference type="RefSeq" id="XP_015607541.1">
    <property type="nucleotide sequence ID" value="XM_015752055.1"/>
</dbReference>
<evidence type="ECO:0000256" key="6">
    <source>
        <dbReference type="ARBA" id="ARBA00023136"/>
    </source>
</evidence>
<evidence type="ECO:0000256" key="1">
    <source>
        <dbReference type="ARBA" id="ARBA00004141"/>
    </source>
</evidence>
<comment type="caution">
    <text evidence="9">Lacks conserved residue(s) required for the propagation of feature annotation.</text>
</comment>
<dbReference type="GO" id="GO:0005549">
    <property type="term" value="F:odorant binding"/>
    <property type="evidence" value="ECO:0007669"/>
    <property type="project" value="InterPro"/>
</dbReference>
<name>A0A3L9LU58_CEPCN</name>
<dbReference type="GO" id="GO:0004984">
    <property type="term" value="F:olfactory receptor activity"/>
    <property type="evidence" value="ECO:0007669"/>
    <property type="project" value="InterPro"/>
</dbReference>
<dbReference type="GO" id="GO:0007165">
    <property type="term" value="P:signal transduction"/>
    <property type="evidence" value="ECO:0007669"/>
    <property type="project" value="UniProtKB-KW"/>
</dbReference>
<dbReference type="GO" id="GO:0005886">
    <property type="term" value="C:plasma membrane"/>
    <property type="evidence" value="ECO:0007669"/>
    <property type="project" value="UniProtKB-SubCell"/>
</dbReference>
<keyword evidence="10" id="KW-1185">Reference proteome</keyword>
<organism evidence="10 11">
    <name type="scientific">Cephus cinctus</name>
    <name type="common">Wheat stem sawfly</name>
    <dbReference type="NCBI Taxonomy" id="211228"/>
    <lineage>
        <taxon>Eukaryota</taxon>
        <taxon>Metazoa</taxon>
        <taxon>Ecdysozoa</taxon>
        <taxon>Arthropoda</taxon>
        <taxon>Hexapoda</taxon>
        <taxon>Insecta</taxon>
        <taxon>Pterygota</taxon>
        <taxon>Neoptera</taxon>
        <taxon>Endopterygota</taxon>
        <taxon>Hymenoptera</taxon>
        <taxon>Cephoidea</taxon>
        <taxon>Cephidae</taxon>
        <taxon>Cephus</taxon>
    </lineage>
</organism>
<protein>
    <recommendedName>
        <fullName evidence="9">Odorant receptor</fullName>
    </recommendedName>
</protein>
<keyword evidence="5 9" id="KW-1133">Transmembrane helix</keyword>
<dbReference type="AlphaFoldDB" id="A0A3L9LU58"/>
<evidence type="ECO:0000256" key="8">
    <source>
        <dbReference type="ARBA" id="ARBA00023224"/>
    </source>
</evidence>
<evidence type="ECO:0000256" key="7">
    <source>
        <dbReference type="ARBA" id="ARBA00023170"/>
    </source>
</evidence>
<comment type="subcellular location">
    <subcellularLocation>
        <location evidence="9">Cell membrane</location>
        <topology evidence="9">Multi-pass membrane protein</topology>
    </subcellularLocation>
    <subcellularLocation>
        <location evidence="1">Membrane</location>
        <topology evidence="1">Multi-pass membrane protein</topology>
    </subcellularLocation>
</comment>
<evidence type="ECO:0000256" key="9">
    <source>
        <dbReference type="RuleBase" id="RU351113"/>
    </source>
</evidence>
<dbReference type="OrthoDB" id="8185860at2759"/>
<dbReference type="PANTHER" id="PTHR21137">
    <property type="entry name" value="ODORANT RECEPTOR"/>
    <property type="match status" value="1"/>
</dbReference>
<accession>A0A3L9LU58</accession>
<keyword evidence="8 9" id="KW-0807">Transducer</keyword>
<keyword evidence="7 9" id="KW-0675">Receptor</keyword>
<dbReference type="InterPro" id="IPR004117">
    <property type="entry name" value="7tm6_olfct_rcpt"/>
</dbReference>
<proteinExistence type="inferred from homology"/>
<dbReference type="GeneID" id="107273643"/>
<feature type="transmembrane region" description="Helical" evidence="9">
    <location>
        <begin position="121"/>
        <end position="140"/>
    </location>
</feature>
<dbReference type="PANTHER" id="PTHR21137:SF42">
    <property type="entry name" value="ODORANT RECEPTOR 83A"/>
    <property type="match status" value="1"/>
</dbReference>
<keyword evidence="4 9" id="KW-0552">Olfaction</keyword>
<evidence type="ECO:0000313" key="11">
    <source>
        <dbReference type="RefSeq" id="XP_015607541.1"/>
    </source>
</evidence>
<evidence type="ECO:0000256" key="4">
    <source>
        <dbReference type="ARBA" id="ARBA00022725"/>
    </source>
</evidence>